<feature type="region of interest" description="Disordered" evidence="1">
    <location>
        <begin position="1"/>
        <end position="29"/>
    </location>
</feature>
<keyword evidence="3" id="KW-1185">Reference proteome</keyword>
<sequence length="79" mass="8847">MGSENDQRAEGVEEYGKPDQNPMQRDGKYSATVNGLKDLMLEGYSESNVCLSSGIHPYLESLWAEEIKCQQTGVAHIRR</sequence>
<evidence type="ECO:0000256" key="1">
    <source>
        <dbReference type="SAM" id="MobiDB-lite"/>
    </source>
</evidence>
<dbReference type="EMBL" id="CP120631">
    <property type="protein sequence ID" value="WEW61484.1"/>
    <property type="molecule type" value="Genomic_DNA"/>
</dbReference>
<proteinExistence type="predicted"/>
<evidence type="ECO:0000313" key="3">
    <source>
        <dbReference type="Proteomes" id="UP001219355"/>
    </source>
</evidence>
<dbReference type="AlphaFoldDB" id="A0AAF0IPP4"/>
<organism evidence="2 3">
    <name type="scientific">Emydomyces testavorans</name>
    <dbReference type="NCBI Taxonomy" id="2070801"/>
    <lineage>
        <taxon>Eukaryota</taxon>
        <taxon>Fungi</taxon>
        <taxon>Dikarya</taxon>
        <taxon>Ascomycota</taxon>
        <taxon>Pezizomycotina</taxon>
        <taxon>Eurotiomycetes</taxon>
        <taxon>Eurotiomycetidae</taxon>
        <taxon>Onygenales</taxon>
        <taxon>Nannizziopsiaceae</taxon>
        <taxon>Emydomyces</taxon>
    </lineage>
</organism>
<protein>
    <submittedName>
        <fullName evidence="2">Uncharacterized protein</fullName>
    </submittedName>
</protein>
<name>A0AAF0IPP4_9EURO</name>
<feature type="compositionally biased region" description="Basic and acidic residues" evidence="1">
    <location>
        <begin position="1"/>
        <end position="17"/>
    </location>
</feature>
<evidence type="ECO:0000313" key="2">
    <source>
        <dbReference type="EMBL" id="WEW61484.1"/>
    </source>
</evidence>
<accession>A0AAF0IPP4</accession>
<reference evidence="2" key="1">
    <citation type="submission" date="2023-03" db="EMBL/GenBank/DDBJ databases">
        <title>Emydomyces testavorans Genome Sequence.</title>
        <authorList>
            <person name="Hoyer L."/>
        </authorList>
    </citation>
    <scope>NUCLEOTIDE SEQUENCE</scope>
    <source>
        <strain evidence="2">16-2883</strain>
    </source>
</reference>
<dbReference type="Proteomes" id="UP001219355">
    <property type="component" value="Chromosome 5"/>
</dbReference>
<gene>
    <name evidence="2" type="ORF">PRK78_006974</name>
</gene>